<dbReference type="PANTHER" id="PTHR43918:SF4">
    <property type="entry name" value="CARBOXYLIC ESTER HYDROLASE"/>
    <property type="match status" value="1"/>
</dbReference>
<evidence type="ECO:0000313" key="8">
    <source>
        <dbReference type="EMBL" id="EEC19546.1"/>
    </source>
</evidence>
<keyword evidence="2" id="KW-0719">Serine esterase</keyword>
<dbReference type="GO" id="GO:0003990">
    <property type="term" value="F:acetylcholinesterase activity"/>
    <property type="evidence" value="ECO:0000318"/>
    <property type="project" value="GO_Central"/>
</dbReference>
<dbReference type="EMBL" id="ABJB010314245">
    <property type="status" value="NOT_ANNOTATED_CDS"/>
    <property type="molecule type" value="Genomic_DNA"/>
</dbReference>
<dbReference type="GO" id="GO:0006581">
    <property type="term" value="P:acetylcholine catabolic process"/>
    <property type="evidence" value="ECO:0000318"/>
    <property type="project" value="GO_Central"/>
</dbReference>
<comment type="similarity">
    <text evidence="1 5">Belongs to the type-B carboxylesterase/lipase family.</text>
</comment>
<dbReference type="InterPro" id="IPR002018">
    <property type="entry name" value="CarbesteraseB"/>
</dbReference>
<sequence>MCGCPKRRRKAMFLYGYTVVVSTFGSGLYDSYTGSALAAKTGFVIVSMNYRLGILGFLNANSPDAPGNQGLLDQNLALRWVQDNIESFGGDPATVTIFGASAGSMSVHSHILSPMSKGLFKRAMLISGSLYNMDFFDSAHESIIRGNEVAQLVGCVEPDIDLVSNPDKVLQCLRSKKADELVLASSEVSEPVLFTFLPTYHDKFLPKVPKVAIDRGFFQDVEILTGVATAKAAMSVLFPQTPELLKESLEDLTLDNFDNAIRRSVLAWIKSGISSLLQEYKDNVLPGDKEGLRRAYIDYVSDRAFKCPVQFLAEKHSARGSPVYSYIFAHRSKKDGLPTWMGAPHYSDVLFYMAEPFNDDESYNEEDRKISGDMVAMLASFAETGVPKLPGVDTWPRYTKDAPVSMLLAASNFTEVRAYRNHVCELWKEVF</sequence>
<organism>
    <name type="scientific">Ixodes scapularis</name>
    <name type="common">Black-legged tick</name>
    <name type="synonym">Deer tick</name>
    <dbReference type="NCBI Taxonomy" id="6945"/>
    <lineage>
        <taxon>Eukaryota</taxon>
        <taxon>Metazoa</taxon>
        <taxon>Ecdysozoa</taxon>
        <taxon>Arthropoda</taxon>
        <taxon>Chelicerata</taxon>
        <taxon>Arachnida</taxon>
        <taxon>Acari</taxon>
        <taxon>Parasitiformes</taxon>
        <taxon>Ixodida</taxon>
        <taxon>Ixodoidea</taxon>
        <taxon>Ixodidae</taxon>
        <taxon>Ixodinae</taxon>
        <taxon>Ixodes</taxon>
    </lineage>
</organism>
<evidence type="ECO:0000256" key="2">
    <source>
        <dbReference type="ARBA" id="ARBA00022487"/>
    </source>
</evidence>
<dbReference type="STRING" id="6945.B7QL24"/>
<dbReference type="Proteomes" id="UP000001555">
    <property type="component" value="Unassembled WGS sequence"/>
</dbReference>
<dbReference type="Pfam" id="PF00135">
    <property type="entry name" value="COesterase"/>
    <property type="match status" value="1"/>
</dbReference>
<dbReference type="EC" id="3.1.1.-" evidence="5"/>
<dbReference type="InterPro" id="IPR050654">
    <property type="entry name" value="AChE-related_enzymes"/>
</dbReference>
<evidence type="ECO:0000313" key="9">
    <source>
        <dbReference type="EnsemblMetazoa" id="ISCW023611-PA"/>
    </source>
</evidence>
<gene>
    <name evidence="8" type="ORF">IscW_ISCW023611</name>
</gene>
<dbReference type="AlphaFoldDB" id="B7QL24"/>
<dbReference type="EMBL" id="ABJB010231558">
    <property type="status" value="NOT_ANNOTATED_CDS"/>
    <property type="molecule type" value="Genomic_DNA"/>
</dbReference>
<dbReference type="PROSITE" id="PS00122">
    <property type="entry name" value="CARBOXYLESTERASE_B_1"/>
    <property type="match status" value="1"/>
</dbReference>
<evidence type="ECO:0000256" key="1">
    <source>
        <dbReference type="ARBA" id="ARBA00005964"/>
    </source>
</evidence>
<dbReference type="InParanoid" id="B7QL24"/>
<keyword evidence="4" id="KW-0325">Glycoprotein</keyword>
<dbReference type="EMBL" id="ABJB010231797">
    <property type="status" value="NOT_ANNOTATED_CDS"/>
    <property type="molecule type" value="Genomic_DNA"/>
</dbReference>
<keyword evidence="6" id="KW-1133">Transmembrane helix</keyword>
<dbReference type="GO" id="GO:0019695">
    <property type="term" value="P:choline metabolic process"/>
    <property type="evidence" value="ECO:0000318"/>
    <property type="project" value="GO_Central"/>
</dbReference>
<reference evidence="8 10" key="1">
    <citation type="submission" date="2008-03" db="EMBL/GenBank/DDBJ databases">
        <title>Annotation of Ixodes scapularis.</title>
        <authorList>
            <consortium name="Ixodes scapularis Genome Project Consortium"/>
            <person name="Caler E."/>
            <person name="Hannick L.I."/>
            <person name="Bidwell S."/>
            <person name="Joardar V."/>
            <person name="Thiagarajan M."/>
            <person name="Amedeo P."/>
            <person name="Galinsky K.J."/>
            <person name="Schobel S."/>
            <person name="Inman J."/>
            <person name="Hostetler J."/>
            <person name="Miller J."/>
            <person name="Hammond M."/>
            <person name="Megy K."/>
            <person name="Lawson D."/>
            <person name="Kodira C."/>
            <person name="Sutton G."/>
            <person name="Meyer J."/>
            <person name="Hill C.A."/>
            <person name="Birren B."/>
            <person name="Nene V."/>
            <person name="Collins F."/>
            <person name="Alarcon-Chaidez F."/>
            <person name="Wikel S."/>
            <person name="Strausberg R."/>
        </authorList>
    </citation>
    <scope>NUCLEOTIDE SEQUENCE [LARGE SCALE GENOMIC DNA]</scope>
    <source>
        <strain evidence="10">Wikel</strain>
        <strain evidence="8">Wikel colony</strain>
    </source>
</reference>
<evidence type="ECO:0000256" key="4">
    <source>
        <dbReference type="ARBA" id="ARBA00023180"/>
    </source>
</evidence>
<dbReference type="OrthoDB" id="19653at2759"/>
<dbReference type="PANTHER" id="PTHR43918">
    <property type="entry name" value="ACETYLCHOLINESTERASE"/>
    <property type="match status" value="1"/>
</dbReference>
<dbReference type="EMBL" id="ABJB010135688">
    <property type="status" value="NOT_ANNOTATED_CDS"/>
    <property type="molecule type" value="Genomic_DNA"/>
</dbReference>
<keyword evidence="10" id="KW-1185">Reference proteome</keyword>
<evidence type="ECO:0000259" key="7">
    <source>
        <dbReference type="Pfam" id="PF00135"/>
    </source>
</evidence>
<feature type="domain" description="Carboxylesterase type B" evidence="7">
    <location>
        <begin position="23"/>
        <end position="427"/>
    </location>
</feature>
<dbReference type="GO" id="GO:0005886">
    <property type="term" value="C:plasma membrane"/>
    <property type="evidence" value="ECO:0000318"/>
    <property type="project" value="GO_Central"/>
</dbReference>
<dbReference type="VEuPathDB" id="VectorBase:ISCP_016791"/>
<dbReference type="HOGENOM" id="CLU_006586_13_0_1"/>
<keyword evidence="6" id="KW-0812">Transmembrane</keyword>
<dbReference type="EMBL" id="DS963588">
    <property type="protein sequence ID" value="EEC19546.1"/>
    <property type="molecule type" value="Genomic_DNA"/>
</dbReference>
<dbReference type="PaxDb" id="6945-B7QL24"/>
<dbReference type="EMBL" id="ABJB011135662">
    <property type="status" value="NOT_ANNOTATED_CDS"/>
    <property type="molecule type" value="Genomic_DNA"/>
</dbReference>
<dbReference type="InterPro" id="IPR029058">
    <property type="entry name" value="AB_hydrolase_fold"/>
</dbReference>
<protein>
    <recommendedName>
        <fullName evidence="5">Carboxylic ester hydrolase</fullName>
        <ecNumber evidence="5">3.1.1.-</ecNumber>
    </recommendedName>
</protein>
<dbReference type="InterPro" id="IPR019826">
    <property type="entry name" value="Carboxylesterase_B_AS"/>
</dbReference>
<keyword evidence="3 5" id="KW-0378">Hydrolase</keyword>
<feature type="transmembrane region" description="Helical" evidence="6">
    <location>
        <begin position="12"/>
        <end position="29"/>
    </location>
</feature>
<evidence type="ECO:0000313" key="10">
    <source>
        <dbReference type="Proteomes" id="UP000001555"/>
    </source>
</evidence>
<dbReference type="Gene3D" id="3.40.50.1820">
    <property type="entry name" value="alpha/beta hydrolase"/>
    <property type="match status" value="1"/>
</dbReference>
<dbReference type="VEuPathDB" id="VectorBase:ISCI023611"/>
<name>B7QL24_IXOSC</name>
<proteinExistence type="inferred from homology"/>
<dbReference type="GO" id="GO:0005615">
    <property type="term" value="C:extracellular space"/>
    <property type="evidence" value="ECO:0000318"/>
    <property type="project" value="GO_Central"/>
</dbReference>
<evidence type="ECO:0000256" key="5">
    <source>
        <dbReference type="RuleBase" id="RU361235"/>
    </source>
</evidence>
<dbReference type="EMBL" id="ABJB010062825">
    <property type="status" value="NOT_ANNOTATED_CDS"/>
    <property type="molecule type" value="Genomic_DNA"/>
</dbReference>
<dbReference type="EnsemblMetazoa" id="ISCW023611-RA">
    <property type="protein sequence ID" value="ISCW023611-PA"/>
    <property type="gene ID" value="ISCW023611"/>
</dbReference>
<evidence type="ECO:0000256" key="6">
    <source>
        <dbReference type="SAM" id="Phobius"/>
    </source>
</evidence>
<reference evidence="9" key="2">
    <citation type="submission" date="2020-05" db="UniProtKB">
        <authorList>
            <consortium name="EnsemblMetazoa"/>
        </authorList>
    </citation>
    <scope>IDENTIFICATION</scope>
    <source>
        <strain evidence="9">wikel</strain>
    </source>
</reference>
<evidence type="ECO:0000256" key="3">
    <source>
        <dbReference type="ARBA" id="ARBA00022801"/>
    </source>
</evidence>
<dbReference type="VEuPathDB" id="VectorBase:ISCW023611"/>
<dbReference type="SUPFAM" id="SSF53474">
    <property type="entry name" value="alpha/beta-Hydrolases"/>
    <property type="match status" value="1"/>
</dbReference>
<accession>B7QL24</accession>
<keyword evidence="6" id="KW-0472">Membrane</keyword>